<evidence type="ECO:0000313" key="4">
    <source>
        <dbReference type="Proteomes" id="UP000077787"/>
    </source>
</evidence>
<reference evidence="3 4" key="1">
    <citation type="submission" date="2016-05" db="EMBL/GenBank/DDBJ databases">
        <title>Genome sequence of Pseudomonas stutzeri 273 and identification of the exopolysaccharide biosynthesis locus.</title>
        <authorList>
            <person name="Wu S."/>
            <person name="Sun C."/>
        </authorList>
    </citation>
    <scope>NUCLEOTIDE SEQUENCE [LARGE SCALE GENOMIC DNA]</scope>
    <source>
        <strain evidence="3 4">273</strain>
    </source>
</reference>
<sequence>MRSYLPIALVAALAATATATAGVTMPGTVQLAQNSGSVDRTLGNGSMGTGAGIERLPEDSEKDRNVPDQRPQQAYEQSNHGDTDTDMEHRPRRTLGDQDQD</sequence>
<evidence type="ECO:0000256" key="1">
    <source>
        <dbReference type="SAM" id="MobiDB-lite"/>
    </source>
</evidence>
<name>A0A172WTS1_STUST</name>
<evidence type="ECO:0000256" key="2">
    <source>
        <dbReference type="SAM" id="SignalP"/>
    </source>
</evidence>
<evidence type="ECO:0000313" key="3">
    <source>
        <dbReference type="EMBL" id="ANF26796.1"/>
    </source>
</evidence>
<organism evidence="3 4">
    <name type="scientific">Stutzerimonas stutzeri</name>
    <name type="common">Pseudomonas stutzeri</name>
    <dbReference type="NCBI Taxonomy" id="316"/>
    <lineage>
        <taxon>Bacteria</taxon>
        <taxon>Pseudomonadati</taxon>
        <taxon>Pseudomonadota</taxon>
        <taxon>Gammaproteobacteria</taxon>
        <taxon>Pseudomonadales</taxon>
        <taxon>Pseudomonadaceae</taxon>
        <taxon>Stutzerimonas</taxon>
    </lineage>
</organism>
<evidence type="ECO:0008006" key="5">
    <source>
        <dbReference type="Google" id="ProtNLM"/>
    </source>
</evidence>
<feature type="compositionally biased region" description="Basic and acidic residues" evidence="1">
    <location>
        <begin position="55"/>
        <end position="67"/>
    </location>
</feature>
<dbReference type="AlphaFoldDB" id="A0A172WTS1"/>
<dbReference type="RefSeq" id="WP_064482100.1">
    <property type="nucleotide sequence ID" value="NZ_CP015641.1"/>
</dbReference>
<dbReference type="EMBL" id="CP015641">
    <property type="protein sequence ID" value="ANF26796.1"/>
    <property type="molecule type" value="Genomic_DNA"/>
</dbReference>
<proteinExistence type="predicted"/>
<accession>A0A172WTS1</accession>
<dbReference type="Proteomes" id="UP000077787">
    <property type="component" value="Chromosome"/>
</dbReference>
<dbReference type="OrthoDB" id="7008485at2"/>
<feature type="compositionally biased region" description="Basic and acidic residues" evidence="1">
    <location>
        <begin position="79"/>
        <end position="89"/>
    </location>
</feature>
<gene>
    <name evidence="3" type="ORF">PS273GM_17435</name>
</gene>
<feature type="chain" id="PRO_5008002919" description="Secreted protein" evidence="2">
    <location>
        <begin position="22"/>
        <end position="101"/>
    </location>
</feature>
<keyword evidence="2" id="KW-0732">Signal</keyword>
<feature type="region of interest" description="Disordered" evidence="1">
    <location>
        <begin position="34"/>
        <end position="101"/>
    </location>
</feature>
<feature type="signal peptide" evidence="2">
    <location>
        <begin position="1"/>
        <end position="21"/>
    </location>
</feature>
<protein>
    <recommendedName>
        <fullName evidence="5">Secreted protein</fullName>
    </recommendedName>
</protein>